<comment type="caution">
    <text evidence="2">The sequence shown here is derived from an EMBL/GenBank/DDBJ whole genome shotgun (WGS) entry which is preliminary data.</text>
</comment>
<dbReference type="Pfam" id="PF03009">
    <property type="entry name" value="GDPD"/>
    <property type="match status" value="1"/>
</dbReference>
<dbReference type="GO" id="GO:0008889">
    <property type="term" value="F:glycerophosphodiester phosphodiesterase activity"/>
    <property type="evidence" value="ECO:0007669"/>
    <property type="project" value="UniProtKB-EC"/>
</dbReference>
<sequence>MKKHFYTHFGKHFAKIALVSMVGLISVSCSDDIRTDGFSTNDIPELLPLSNVQKEILAYLPKDCIIAHRGTEFWAPEESEAAMRWARNMGADYLECDVQRTKDGVVLALHDESLLRTTDVEVIYPNRKNDYVSAFTYEELLKLDIGSWFKDANPEQWRESFRGLEIITVQDVIKIAEGYRFKRWGQDTNGVLDGHRYGERIYDRIELPDGKVKYDFKYVEDEADNGNRPGIYVETKSPVLFSGVEQDLHDIFVEYGWYHDDINQLKRVPYKNNTPGLVDIANTPARIILQTFSDPSLKSFNTVFKRTIPYAYLYADLESTPATYARLINFAIENGATIMAPNIDYVTGYPSSLKIWQGEMIRRAGMDIHAWSFNTNEQYLAYTGPWSDPKGEGGADKNYLDMSFTNLTDLCIRYYNDTMQKYKDAGKNYFRDQTRNRHAGKGTKTAQQVLDELGY</sequence>
<evidence type="ECO:0000313" key="3">
    <source>
        <dbReference type="Proteomes" id="UP000056419"/>
    </source>
</evidence>
<dbReference type="EC" id="3.1.4.46" evidence="2"/>
<keyword evidence="2" id="KW-0378">Hydrolase</keyword>
<name>A0A108TA61_BACSE</name>
<dbReference type="PROSITE" id="PS51704">
    <property type="entry name" value="GP_PDE"/>
    <property type="match status" value="1"/>
</dbReference>
<dbReference type="STRING" id="46506.AA415_01268"/>
<accession>A0A108TA61</accession>
<dbReference type="InterPro" id="IPR030395">
    <property type="entry name" value="GP_PDE_dom"/>
</dbReference>
<dbReference type="GO" id="GO:0006629">
    <property type="term" value="P:lipid metabolic process"/>
    <property type="evidence" value="ECO:0007669"/>
    <property type="project" value="InterPro"/>
</dbReference>
<feature type="domain" description="GP-PDE" evidence="1">
    <location>
        <begin position="63"/>
        <end position="415"/>
    </location>
</feature>
<dbReference type="PATRIC" id="fig|46506.5.peg.1354"/>
<organism evidence="2 3">
    <name type="scientific">Bacteroides stercoris</name>
    <dbReference type="NCBI Taxonomy" id="46506"/>
    <lineage>
        <taxon>Bacteria</taxon>
        <taxon>Pseudomonadati</taxon>
        <taxon>Bacteroidota</taxon>
        <taxon>Bacteroidia</taxon>
        <taxon>Bacteroidales</taxon>
        <taxon>Bacteroidaceae</taxon>
        <taxon>Bacteroides</taxon>
    </lineage>
</organism>
<evidence type="ECO:0000259" key="1">
    <source>
        <dbReference type="PROSITE" id="PS51704"/>
    </source>
</evidence>
<reference evidence="2 3" key="1">
    <citation type="journal article" date="2016" name="BMC Genomics">
        <title>Type VI secretion systems of human gut Bacteroidales segregate into three genetic architectures, two of which are contained on mobile genetic elements.</title>
        <authorList>
            <person name="Coyne M.J."/>
            <person name="Roelofs K.G."/>
            <person name="Comstock L.E."/>
        </authorList>
    </citation>
    <scope>NUCLEOTIDE SEQUENCE [LARGE SCALE GENOMIC DNA]</scope>
    <source>
        <strain evidence="2 3">CL09T03C01</strain>
    </source>
</reference>
<dbReference type="PROSITE" id="PS51257">
    <property type="entry name" value="PROKAR_LIPOPROTEIN"/>
    <property type="match status" value="1"/>
</dbReference>
<proteinExistence type="predicted"/>
<gene>
    <name evidence="2" type="primary">glpQ_1</name>
    <name evidence="2" type="ORF">AA415_01268</name>
</gene>
<dbReference type="PANTHER" id="PTHR46211:SF1">
    <property type="entry name" value="GLYCEROPHOSPHODIESTER PHOSPHODIESTERASE, CYTOPLASMIC"/>
    <property type="match status" value="1"/>
</dbReference>
<dbReference type="AlphaFoldDB" id="A0A108TA61"/>
<keyword evidence="3" id="KW-1185">Reference proteome</keyword>
<dbReference type="SUPFAM" id="SSF51695">
    <property type="entry name" value="PLC-like phosphodiesterases"/>
    <property type="match status" value="2"/>
</dbReference>
<dbReference type="Proteomes" id="UP000056419">
    <property type="component" value="Unassembled WGS sequence"/>
</dbReference>
<dbReference type="Gene3D" id="3.20.20.190">
    <property type="entry name" value="Phosphatidylinositol (PI) phosphodiesterase"/>
    <property type="match status" value="1"/>
</dbReference>
<evidence type="ECO:0000313" key="2">
    <source>
        <dbReference type="EMBL" id="KWR56195.1"/>
    </source>
</evidence>
<dbReference type="InterPro" id="IPR017946">
    <property type="entry name" value="PLC-like_Pdiesterase_TIM-brl"/>
</dbReference>
<protein>
    <submittedName>
        <fullName evidence="2">Glycerophosphoryl diester phosphodiesterase</fullName>
        <ecNumber evidence="2">3.1.4.46</ecNumber>
    </submittedName>
</protein>
<dbReference type="RefSeq" id="WP_060385597.1">
    <property type="nucleotide sequence ID" value="NZ_LRGC01000004.1"/>
</dbReference>
<dbReference type="EMBL" id="LRGC01000004">
    <property type="protein sequence ID" value="KWR56195.1"/>
    <property type="molecule type" value="Genomic_DNA"/>
</dbReference>
<dbReference type="PANTHER" id="PTHR46211">
    <property type="entry name" value="GLYCEROPHOSPHORYL DIESTER PHOSPHODIESTERASE"/>
    <property type="match status" value="1"/>
</dbReference>